<name>A0ABQ1E2Q4_9FIRM</name>
<evidence type="ECO:0000259" key="1">
    <source>
        <dbReference type="PROSITE" id="PS50943"/>
    </source>
</evidence>
<dbReference type="InterPro" id="IPR001387">
    <property type="entry name" value="Cro/C1-type_HTH"/>
</dbReference>
<dbReference type="InterPro" id="IPR010982">
    <property type="entry name" value="Lambda_DNA-bd_dom_sf"/>
</dbReference>
<organism evidence="2 3">
    <name type="scientific">Butyricicoccus faecihominis</name>
    <dbReference type="NCBI Taxonomy" id="1712515"/>
    <lineage>
        <taxon>Bacteria</taxon>
        <taxon>Bacillati</taxon>
        <taxon>Bacillota</taxon>
        <taxon>Clostridia</taxon>
        <taxon>Eubacteriales</taxon>
        <taxon>Butyricicoccaceae</taxon>
        <taxon>Butyricicoccus</taxon>
    </lineage>
</organism>
<dbReference type="Proteomes" id="UP000620147">
    <property type="component" value="Unassembled WGS sequence"/>
</dbReference>
<comment type="caution">
    <text evidence="2">The sequence shown here is derived from an EMBL/GenBank/DDBJ whole genome shotgun (WGS) entry which is preliminary data.</text>
</comment>
<dbReference type="PANTHER" id="PTHR37301:SF1">
    <property type="entry name" value="DNA-BINDING PROTEIN"/>
    <property type="match status" value="1"/>
</dbReference>
<proteinExistence type="predicted"/>
<dbReference type="Pfam" id="PF13443">
    <property type="entry name" value="HTH_26"/>
    <property type="match status" value="1"/>
</dbReference>
<dbReference type="Gene3D" id="1.10.260.40">
    <property type="entry name" value="lambda repressor-like DNA-binding domains"/>
    <property type="match status" value="1"/>
</dbReference>
<evidence type="ECO:0000313" key="2">
    <source>
        <dbReference type="EMBL" id="GFO89178.1"/>
    </source>
</evidence>
<protein>
    <submittedName>
        <fullName evidence="2">Transcriptional regulator</fullName>
    </submittedName>
</protein>
<sequence>MGISYRPLWIQLADKGLQKTDVIKRANLTTNVMASMGKNQTISFKNLEKICTALDCSPNDVFEFVNEESEG</sequence>
<reference evidence="2 3" key="1">
    <citation type="submission" date="2020-06" db="EMBL/GenBank/DDBJ databases">
        <title>Characterization of fructooligosaccharide metabolism and fructooligosaccharide-degrading enzymes in human commensal butyrate producers.</title>
        <authorList>
            <person name="Tanno H."/>
            <person name="Fujii T."/>
            <person name="Hirano K."/>
            <person name="Maeno S."/>
            <person name="Tonozuka T."/>
            <person name="Sakamoto M."/>
            <person name="Ohkuma M."/>
            <person name="Tochio T."/>
            <person name="Endo A."/>
        </authorList>
    </citation>
    <scope>NUCLEOTIDE SEQUENCE [LARGE SCALE GENOMIC DNA]</scope>
    <source>
        <strain evidence="2 3">JCM 31056</strain>
    </source>
</reference>
<dbReference type="RefSeq" id="WP_119214544.1">
    <property type="nucleotide sequence ID" value="NZ_BLYJ01000037.1"/>
</dbReference>
<accession>A0ABQ1E2Q4</accession>
<dbReference type="SUPFAM" id="SSF47413">
    <property type="entry name" value="lambda repressor-like DNA-binding domains"/>
    <property type="match status" value="1"/>
</dbReference>
<dbReference type="EMBL" id="BLYJ01000037">
    <property type="protein sequence ID" value="GFO89178.1"/>
    <property type="molecule type" value="Genomic_DNA"/>
</dbReference>
<gene>
    <name evidence="2" type="ORF">BUFA31_23420</name>
</gene>
<evidence type="ECO:0000313" key="3">
    <source>
        <dbReference type="Proteomes" id="UP000620147"/>
    </source>
</evidence>
<keyword evidence="3" id="KW-1185">Reference proteome</keyword>
<dbReference type="PANTHER" id="PTHR37301">
    <property type="entry name" value="DNA-BINDING PROTEIN-RELATED"/>
    <property type="match status" value="1"/>
</dbReference>
<feature type="domain" description="HTH cro/C1-type" evidence="1">
    <location>
        <begin position="37"/>
        <end position="61"/>
    </location>
</feature>
<dbReference type="PROSITE" id="PS50943">
    <property type="entry name" value="HTH_CROC1"/>
    <property type="match status" value="1"/>
</dbReference>